<accession>M7YN78</accession>
<reference evidence="2" key="1">
    <citation type="journal article" date="2013" name="Nature">
        <title>Draft genome of the wheat A-genome progenitor Triticum urartu.</title>
        <authorList>
            <person name="Ling H.Q."/>
            <person name="Zhao S."/>
            <person name="Liu D."/>
            <person name="Wang J."/>
            <person name="Sun H."/>
            <person name="Zhang C."/>
            <person name="Fan H."/>
            <person name="Li D."/>
            <person name="Dong L."/>
            <person name="Tao Y."/>
            <person name="Gao C."/>
            <person name="Wu H."/>
            <person name="Li Y."/>
            <person name="Cui Y."/>
            <person name="Guo X."/>
            <person name="Zheng S."/>
            <person name="Wang B."/>
            <person name="Yu K."/>
            <person name="Liang Q."/>
            <person name="Yang W."/>
            <person name="Lou X."/>
            <person name="Chen J."/>
            <person name="Feng M."/>
            <person name="Jian J."/>
            <person name="Zhang X."/>
            <person name="Luo G."/>
            <person name="Jiang Y."/>
            <person name="Liu J."/>
            <person name="Wang Z."/>
            <person name="Sha Y."/>
            <person name="Zhang B."/>
            <person name="Wu H."/>
            <person name="Tang D."/>
            <person name="Shen Q."/>
            <person name="Xue P."/>
            <person name="Zou S."/>
            <person name="Wang X."/>
            <person name="Liu X."/>
            <person name="Wang F."/>
            <person name="Yang Y."/>
            <person name="An X."/>
            <person name="Dong Z."/>
            <person name="Zhang K."/>
            <person name="Zhang X."/>
            <person name="Luo M.C."/>
            <person name="Dvorak J."/>
            <person name="Tong Y."/>
            <person name="Wang J."/>
            <person name="Yang H."/>
            <person name="Li Z."/>
            <person name="Wang D."/>
            <person name="Zhang A."/>
            <person name="Wang J."/>
        </authorList>
    </citation>
    <scope>NUCLEOTIDE SEQUENCE</scope>
</reference>
<proteinExistence type="predicted"/>
<evidence type="ECO:0000313" key="2">
    <source>
        <dbReference type="EMBL" id="EMS48391.1"/>
    </source>
</evidence>
<dbReference type="AlphaFoldDB" id="M7YN78"/>
<dbReference type="EMBL" id="KD250996">
    <property type="protein sequence ID" value="EMS48391.1"/>
    <property type="molecule type" value="Genomic_DNA"/>
</dbReference>
<evidence type="ECO:0000256" key="1">
    <source>
        <dbReference type="SAM" id="MobiDB-lite"/>
    </source>
</evidence>
<feature type="compositionally biased region" description="Gly residues" evidence="1">
    <location>
        <begin position="32"/>
        <end position="41"/>
    </location>
</feature>
<name>M7YN78_TRIUA</name>
<gene>
    <name evidence="2" type="ORF">TRIUR3_28645</name>
</gene>
<organism evidence="2">
    <name type="scientific">Triticum urartu</name>
    <name type="common">Red wild einkorn</name>
    <name type="synonym">Crithodium urartu</name>
    <dbReference type="NCBI Taxonomy" id="4572"/>
    <lineage>
        <taxon>Eukaryota</taxon>
        <taxon>Viridiplantae</taxon>
        <taxon>Streptophyta</taxon>
        <taxon>Embryophyta</taxon>
        <taxon>Tracheophyta</taxon>
        <taxon>Spermatophyta</taxon>
        <taxon>Magnoliopsida</taxon>
        <taxon>Liliopsida</taxon>
        <taxon>Poales</taxon>
        <taxon>Poaceae</taxon>
        <taxon>BOP clade</taxon>
        <taxon>Pooideae</taxon>
        <taxon>Triticodae</taxon>
        <taxon>Triticeae</taxon>
        <taxon>Triticinae</taxon>
        <taxon>Triticum</taxon>
    </lineage>
</organism>
<protein>
    <submittedName>
        <fullName evidence="2">Uncharacterized protein</fullName>
    </submittedName>
</protein>
<feature type="compositionally biased region" description="Basic residues" evidence="1">
    <location>
        <begin position="1"/>
        <end position="10"/>
    </location>
</feature>
<feature type="region of interest" description="Disordered" evidence="1">
    <location>
        <begin position="1"/>
        <end position="52"/>
    </location>
</feature>
<sequence>MAVGWRRRGERWRAEGKGGRGGGRRVRRRGEIGSGGGGGGEEIGRRGGMGEDGGGCDVSLGLGCGGDRWMDGCGMVRWMDGWMGAMSSIRGKSPDWFRKLVI</sequence>